<accession>A0A3D8PX28</accession>
<comment type="caution">
    <text evidence="1">The sequence shown here is derived from an EMBL/GenBank/DDBJ whole genome shotgun (WGS) entry which is preliminary data.</text>
</comment>
<dbReference type="Proteomes" id="UP000256520">
    <property type="component" value="Unassembled WGS sequence"/>
</dbReference>
<dbReference type="RefSeq" id="WP_115748798.1">
    <property type="nucleotide sequence ID" value="NZ_PIOD01000005.1"/>
</dbReference>
<proteinExistence type="predicted"/>
<dbReference type="OrthoDB" id="9096700at2"/>
<name>A0A3D8PX28_9BACI</name>
<organism evidence="1 2">
    <name type="scientific">Oceanobacillus chungangensis</name>
    <dbReference type="NCBI Taxonomy" id="1229152"/>
    <lineage>
        <taxon>Bacteria</taxon>
        <taxon>Bacillati</taxon>
        <taxon>Bacillota</taxon>
        <taxon>Bacilli</taxon>
        <taxon>Bacillales</taxon>
        <taxon>Bacillaceae</taxon>
        <taxon>Oceanobacillus</taxon>
    </lineage>
</organism>
<keyword evidence="2" id="KW-1185">Reference proteome</keyword>
<evidence type="ECO:0000313" key="1">
    <source>
        <dbReference type="EMBL" id="RDW20686.1"/>
    </source>
</evidence>
<sequence length="131" mass="15015">MGTFIIIFASLWALQFFLTQLQVRHYRSNIKAFISRKSGYLGTGYYKKFFGAGAVVLLVCDDELEIIEAKIMKGLTVFSRFKDKKELIGLSLSESKESEFLNKREKNALKGSIEMIKKEFNKGKGNELWIS</sequence>
<dbReference type="InterPro" id="IPR009693">
    <property type="entry name" value="Glucitol_operon_activator"/>
</dbReference>
<evidence type="ECO:0008006" key="3">
    <source>
        <dbReference type="Google" id="ProtNLM"/>
    </source>
</evidence>
<dbReference type="EMBL" id="PIOD01000005">
    <property type="protein sequence ID" value="RDW20686.1"/>
    <property type="molecule type" value="Genomic_DNA"/>
</dbReference>
<evidence type="ECO:0000313" key="2">
    <source>
        <dbReference type="Proteomes" id="UP000256520"/>
    </source>
</evidence>
<dbReference type="AlphaFoldDB" id="A0A3D8PX28"/>
<reference evidence="2" key="1">
    <citation type="submission" date="2017-11" db="EMBL/GenBank/DDBJ databases">
        <authorList>
            <person name="Zhu W."/>
        </authorList>
    </citation>
    <scope>NUCLEOTIDE SEQUENCE [LARGE SCALE GENOMIC DNA]</scope>
    <source>
        <strain evidence="2">CAU 1051</strain>
    </source>
</reference>
<protein>
    <recommendedName>
        <fullName evidence="3">Transcriptional regulator</fullName>
    </recommendedName>
</protein>
<gene>
    <name evidence="1" type="ORF">CWR45_05520</name>
</gene>
<dbReference type="Pfam" id="PF06923">
    <property type="entry name" value="GutM"/>
    <property type="match status" value="1"/>
</dbReference>